<protein>
    <recommendedName>
        <fullName evidence="2">Anti-sigma factor antagonist</fullName>
    </recommendedName>
</protein>
<dbReference type="CDD" id="cd07043">
    <property type="entry name" value="STAS_anti-anti-sigma_factors"/>
    <property type="match status" value="1"/>
</dbReference>
<evidence type="ECO:0000256" key="2">
    <source>
        <dbReference type="RuleBase" id="RU003749"/>
    </source>
</evidence>
<keyword evidence="5" id="KW-1185">Reference proteome</keyword>
<evidence type="ECO:0000313" key="4">
    <source>
        <dbReference type="EMBL" id="WIV54289.1"/>
    </source>
</evidence>
<dbReference type="RefSeq" id="WP_285450893.1">
    <property type="nucleotide sequence ID" value="NZ_CP127173.1"/>
</dbReference>
<evidence type="ECO:0000313" key="5">
    <source>
        <dbReference type="Proteomes" id="UP001227101"/>
    </source>
</evidence>
<dbReference type="InterPro" id="IPR036513">
    <property type="entry name" value="STAS_dom_sf"/>
</dbReference>
<dbReference type="PANTHER" id="PTHR33495">
    <property type="entry name" value="ANTI-SIGMA FACTOR ANTAGONIST TM_1081-RELATED-RELATED"/>
    <property type="match status" value="1"/>
</dbReference>
<comment type="similarity">
    <text evidence="1 2">Belongs to the anti-sigma-factor antagonist family.</text>
</comment>
<dbReference type="Proteomes" id="UP001227101">
    <property type="component" value="Chromosome"/>
</dbReference>
<dbReference type="NCBIfam" id="TIGR00377">
    <property type="entry name" value="ant_ant_sig"/>
    <property type="match status" value="1"/>
</dbReference>
<organism evidence="4 5">
    <name type="scientific">Amycolatopsis nalaikhensis</name>
    <dbReference type="NCBI Taxonomy" id="715472"/>
    <lineage>
        <taxon>Bacteria</taxon>
        <taxon>Bacillati</taxon>
        <taxon>Actinomycetota</taxon>
        <taxon>Actinomycetes</taxon>
        <taxon>Pseudonocardiales</taxon>
        <taxon>Pseudonocardiaceae</taxon>
        <taxon>Amycolatopsis</taxon>
    </lineage>
</organism>
<proteinExistence type="inferred from homology"/>
<accession>A0ABY8XFA5</accession>
<sequence length="121" mass="12206">MTAPPDFAIEITSTATETLVSAVGEIDSAVSARLSDQLAAAVATGRHVVVDLSAVTFCDSSGLTALIRGHTAAEAAGTKFLVVTEQRAITRPIALLGLADVLRILPDLAAARAALGPGGRA</sequence>
<evidence type="ECO:0000256" key="1">
    <source>
        <dbReference type="ARBA" id="ARBA00009013"/>
    </source>
</evidence>
<dbReference type="Pfam" id="PF13466">
    <property type="entry name" value="STAS_2"/>
    <property type="match status" value="1"/>
</dbReference>
<feature type="domain" description="STAS" evidence="3">
    <location>
        <begin position="7"/>
        <end position="115"/>
    </location>
</feature>
<evidence type="ECO:0000259" key="3">
    <source>
        <dbReference type="PROSITE" id="PS50801"/>
    </source>
</evidence>
<dbReference type="Gene3D" id="3.30.750.24">
    <property type="entry name" value="STAS domain"/>
    <property type="match status" value="1"/>
</dbReference>
<dbReference type="PANTHER" id="PTHR33495:SF2">
    <property type="entry name" value="ANTI-SIGMA FACTOR ANTAGONIST TM_1081-RELATED"/>
    <property type="match status" value="1"/>
</dbReference>
<dbReference type="InterPro" id="IPR002645">
    <property type="entry name" value="STAS_dom"/>
</dbReference>
<dbReference type="EMBL" id="CP127173">
    <property type="protein sequence ID" value="WIV54289.1"/>
    <property type="molecule type" value="Genomic_DNA"/>
</dbReference>
<dbReference type="PROSITE" id="PS50801">
    <property type="entry name" value="STAS"/>
    <property type="match status" value="1"/>
</dbReference>
<dbReference type="InterPro" id="IPR003658">
    <property type="entry name" value="Anti-sigma_ant"/>
</dbReference>
<dbReference type="InterPro" id="IPR058548">
    <property type="entry name" value="MlaB-like_STAS"/>
</dbReference>
<name>A0ABY8XFA5_9PSEU</name>
<gene>
    <name evidence="4" type="ORF">QP939_36260</name>
</gene>
<dbReference type="SUPFAM" id="SSF52091">
    <property type="entry name" value="SpoIIaa-like"/>
    <property type="match status" value="1"/>
</dbReference>
<reference evidence="4 5" key="1">
    <citation type="submission" date="2023-06" db="EMBL/GenBank/DDBJ databases">
        <authorList>
            <person name="Oyuntsetseg B."/>
            <person name="Kim S.B."/>
        </authorList>
    </citation>
    <scope>NUCLEOTIDE SEQUENCE [LARGE SCALE GENOMIC DNA]</scope>
    <source>
        <strain evidence="4 5">2-2</strain>
    </source>
</reference>